<dbReference type="InterPro" id="IPR003594">
    <property type="entry name" value="HATPase_dom"/>
</dbReference>
<reference evidence="8" key="1">
    <citation type="submission" date="2017-04" db="EMBL/GenBank/DDBJ databases">
        <authorList>
            <person name="Varghese N."/>
            <person name="Submissions S."/>
        </authorList>
    </citation>
    <scope>NUCLEOTIDE SEQUENCE [LARGE SCALE GENOMIC DNA]</scope>
    <source>
        <strain evidence="8">RKEM611</strain>
    </source>
</reference>
<dbReference type="GO" id="GO:0005524">
    <property type="term" value="F:ATP binding"/>
    <property type="evidence" value="ECO:0007669"/>
    <property type="project" value="InterPro"/>
</dbReference>
<dbReference type="Pfam" id="PF02518">
    <property type="entry name" value="HATPase_c"/>
    <property type="match status" value="1"/>
</dbReference>
<dbReference type="Pfam" id="PF01590">
    <property type="entry name" value="GAF"/>
    <property type="match status" value="1"/>
</dbReference>
<dbReference type="Pfam" id="PF00069">
    <property type="entry name" value="Pkinase"/>
    <property type="match status" value="1"/>
</dbReference>
<evidence type="ECO:0000259" key="5">
    <source>
        <dbReference type="PROSITE" id="PS50109"/>
    </source>
</evidence>
<dbReference type="PRINTS" id="PR00344">
    <property type="entry name" value="BCTRLSENSOR"/>
</dbReference>
<dbReference type="GO" id="GO:0000155">
    <property type="term" value="F:phosphorelay sensor kinase activity"/>
    <property type="evidence" value="ECO:0007669"/>
    <property type="project" value="UniProtKB-ARBA"/>
</dbReference>
<dbReference type="InterPro" id="IPR011009">
    <property type="entry name" value="Kinase-like_dom_sf"/>
</dbReference>
<evidence type="ECO:0000259" key="4">
    <source>
        <dbReference type="PROSITE" id="PS50011"/>
    </source>
</evidence>
<dbReference type="InterPro" id="IPR000719">
    <property type="entry name" value="Prot_kinase_dom"/>
</dbReference>
<dbReference type="SUPFAM" id="SSF56112">
    <property type="entry name" value="Protein kinase-like (PK-like)"/>
    <property type="match status" value="1"/>
</dbReference>
<dbReference type="SUPFAM" id="SSF47226">
    <property type="entry name" value="Histidine-containing phosphotransfer domain, HPT domain"/>
    <property type="match status" value="1"/>
</dbReference>
<dbReference type="InterPro" id="IPR029016">
    <property type="entry name" value="GAF-like_dom_sf"/>
</dbReference>
<organism evidence="7 8">
    <name type="scientific">Pseudobacteriovorax antillogorgiicola</name>
    <dbReference type="NCBI Taxonomy" id="1513793"/>
    <lineage>
        <taxon>Bacteria</taxon>
        <taxon>Pseudomonadati</taxon>
        <taxon>Bdellovibrionota</taxon>
        <taxon>Oligoflexia</taxon>
        <taxon>Oligoflexales</taxon>
        <taxon>Pseudobacteriovoracaceae</taxon>
        <taxon>Pseudobacteriovorax</taxon>
    </lineage>
</organism>
<comment type="catalytic activity">
    <reaction evidence="1">
        <text>ATP + protein L-histidine = ADP + protein N-phospho-L-histidine.</text>
        <dbReference type="EC" id="2.7.13.3"/>
    </reaction>
</comment>
<dbReference type="Gene3D" id="3.30.565.10">
    <property type="entry name" value="Histidine kinase-like ATPase, C-terminal domain"/>
    <property type="match status" value="1"/>
</dbReference>
<accession>A0A1Y6CTX5</accession>
<dbReference type="PANTHER" id="PTHR43642">
    <property type="entry name" value="HYBRID SIGNAL TRANSDUCTION HISTIDINE KINASE G"/>
    <property type="match status" value="1"/>
</dbReference>
<dbReference type="SUPFAM" id="SSF55874">
    <property type="entry name" value="ATPase domain of HSP90 chaperone/DNA topoisomerase II/histidine kinase"/>
    <property type="match status" value="1"/>
</dbReference>
<evidence type="ECO:0000313" key="7">
    <source>
        <dbReference type="EMBL" id="SMF76797.1"/>
    </source>
</evidence>
<feature type="modified residue" description="Phosphohistidine" evidence="3">
    <location>
        <position position="1689"/>
    </location>
</feature>
<evidence type="ECO:0000256" key="2">
    <source>
        <dbReference type="ARBA" id="ARBA00012438"/>
    </source>
</evidence>
<dbReference type="CDD" id="cd14014">
    <property type="entry name" value="STKc_PknB_like"/>
    <property type="match status" value="1"/>
</dbReference>
<dbReference type="SUPFAM" id="SSF52540">
    <property type="entry name" value="P-loop containing nucleoside triphosphate hydrolases"/>
    <property type="match status" value="1"/>
</dbReference>
<dbReference type="RefSeq" id="WP_132324897.1">
    <property type="nucleotide sequence ID" value="NZ_FWZT01000030.1"/>
</dbReference>
<dbReference type="SMART" id="SM00387">
    <property type="entry name" value="HATPase_c"/>
    <property type="match status" value="1"/>
</dbReference>
<keyword evidence="3" id="KW-0597">Phosphoprotein</keyword>
<dbReference type="SMART" id="SM00220">
    <property type="entry name" value="S_TKc"/>
    <property type="match status" value="1"/>
</dbReference>
<sequence>MHPLLKPYIGLVSTSRQKSAAIFKARSVDDRKELVLKLSVANGVDRSSILKLKREYSILSRHNFRHAVKVFNFKEAIDAALMEMELVSGESLENLVLSEAAFPLDEFVVVAKQAIIAINEIHDAKLIHRNINPSQLIYNQADQALKIISFENASTLSKEQQLQSSIHDLEGNLSYISPEQTGRMNRSIDYRTDFYSLGAAFYFLLTGRPPFESSDPLSLVASHIGERVSPPSQYNRAIPKALDQVIEKLLAKEAEDRYQSAHGIIHDLELILSKNVSSSWLPGIEDYSSFLKIPEKLYGRESEIDIMTHAYLDVATKGRLKSLRLVGHSGIGKSSLAFELEKSVSLSHGIFISGKFKQFRRDVPFNALTQCMQQLVEKIMEKPKSEVLKLQRRLQSELSDTGLALQVLIPDLEQLMGSELGTLPDLGATENTNRVMAAFGQFIDVIASPDQPLVLFLDDIQWADESSLECLRSLFRKVDDRYLFLMMAYRSNEIDTGHSFSRMMASLEKDDIFVPEVLLQDLNESHISTLLFDTLKIQGDELQILSEIIFEKTRGNPFFVRQLLSNLYQKNYINYDQESRVWKAQIQDIKDLKISSNVVEFVLNTMKSLDGELREILAIGACIGSRFEFNLLAEICSSTGQDLLSSLWRACELQIIMAENSSIADPSVPDTFQSSVNQYSIYYKFAHDRIQQAAMLYLSQDRIIQVHLKLARVLFLRQGLQETSNYSVIFLAEVYNVGSPLVKDQDELQRLVDIYFVAAQKARATAAFRRASELCQAANNVAEKLETSLDADISFQINFLLAESLYYCEQPDQSEKVFTHLISSTSKKELKIQIYKKKIELFAKVGRFKEACMVASTALGLLNIAFPHKSVGTPKVILELIRTSLELRKKDIDCLDQLPPAIDERLSQAIDILIRLLDSSYQFNMNLYAVNVLIVARLALRAGTLESSTLILNAFGVIHSAILGNYTKGEKLSQAGLRLGDDNANPTFVGRALFTRAAFIAHWTQDVREDFQILAEAERNLIKAGEINWVDYCRGINNICHIFVSSSIDEMSQAVDQYAFLEKVKVSVWSKTSFAILKRFIKSLEDGHIDFTIFEGEDARHLQESLQGNPSAVALWCVTCAFNDIIFGRYQRASEWIKNLDGSPIVGMIFHPYLSFFQAFLSEIESCNYRLNRIKLLGIKHHLRKLSRVVPENFDHCYCLLLAETFRRRKSFLKALSAYEKAISASEKHGYFWAAGLASERAADLAKSMNLAWLERAFIDIATNSYKTYGASAKVDQISKDYSFLDRGRREPGAELSDPTKSLSRDPEQYDVMAIIRSNQAIAAELRPKEVLRNLIGVIRKSSGASHAALLTPDPSSEGTWLVKAYEDYQDQGSNEEAYPSNQAIDICWLAINDVLESSKPLILSDIRRVGRYLKERCIQTNNVKSLLVYPLFSSSQIKAIVYLENRELYNAFPKERLSIISILGNQATISIENAQLYESLEEKVELRTRQLQESKEQIAAILESMSQGLLTIKKADEGDQLVCSDQSKYLYEILENPMDHQLDLNYILHRLEIGTDTVQTIITVLKYALHCDSLAWQLNEHLLPREAILRFSDGRKKMVELDWNCVTVEENKVSQILLAIRDVTDLRHLQMSNQQQTLYAKKLTELLNIDGGDFERFYSQAMKLIDEIDQARAHPSETNVLVVKRGFHTLKGLSRMMKLSIMMNLINDVENDLQLAAKESPNFMIDFFKKSENHLPEVRRVLNEYNSIYETNLKQRERQDETDIYLKVIRKVQNLVASHKHKGVSSDCYEAIQMQLNQVHPDSIAALARSFEAEARSIACQLEKAPPDIVVEGCGYILSKDTFQALKECFVHLIRNAVDHGFETPNERRKRGKSESGTIYIHSEEAPDSLSITIRDDGIGLDIAKISNGNLSFDRHVDLNRIFEPDFSTKENVTDISGRGVGLNAIRSRLQEFNGEILVEASSEIVDGYLPIQFKIVLPLAQLTPSTEARRIDI</sequence>
<dbReference type="PROSITE" id="PS50011">
    <property type="entry name" value="PROTEIN_KINASE_DOM"/>
    <property type="match status" value="1"/>
</dbReference>
<dbReference type="PROSITE" id="PS50894">
    <property type="entry name" value="HPT"/>
    <property type="match status" value="1"/>
</dbReference>
<gene>
    <name evidence="7" type="ORF">SAMN06296036_13066</name>
</gene>
<dbReference type="InterPro" id="IPR053159">
    <property type="entry name" value="Hybrid_Histidine_Kinase"/>
</dbReference>
<evidence type="ECO:0000259" key="6">
    <source>
        <dbReference type="PROSITE" id="PS50894"/>
    </source>
</evidence>
<dbReference type="SUPFAM" id="SSF55781">
    <property type="entry name" value="GAF domain-like"/>
    <property type="match status" value="1"/>
</dbReference>
<dbReference type="Gene3D" id="1.20.120.160">
    <property type="entry name" value="HPT domain"/>
    <property type="match status" value="1"/>
</dbReference>
<dbReference type="InterPro" id="IPR041664">
    <property type="entry name" value="AAA_16"/>
</dbReference>
<dbReference type="OrthoDB" id="5290456at2"/>
<dbReference type="EMBL" id="FWZT01000030">
    <property type="protein sequence ID" value="SMF76797.1"/>
    <property type="molecule type" value="Genomic_DNA"/>
</dbReference>
<feature type="domain" description="HPt" evidence="6">
    <location>
        <begin position="1647"/>
        <end position="1743"/>
    </location>
</feature>
<dbReference type="PANTHER" id="PTHR43642:SF1">
    <property type="entry name" value="HYBRID SIGNAL TRANSDUCTION HISTIDINE KINASE G"/>
    <property type="match status" value="1"/>
</dbReference>
<feature type="domain" description="Histidine kinase" evidence="5">
    <location>
        <begin position="1847"/>
        <end position="1983"/>
    </location>
</feature>
<evidence type="ECO:0000256" key="1">
    <source>
        <dbReference type="ARBA" id="ARBA00000085"/>
    </source>
</evidence>
<keyword evidence="8" id="KW-1185">Reference proteome</keyword>
<dbReference type="EC" id="2.7.13.3" evidence="2"/>
<dbReference type="InterPro" id="IPR004358">
    <property type="entry name" value="Sig_transdc_His_kin-like_C"/>
</dbReference>
<dbReference type="InterPro" id="IPR008207">
    <property type="entry name" value="Sig_transdc_His_kin_Hpt_dom"/>
</dbReference>
<dbReference type="Gene3D" id="1.10.510.10">
    <property type="entry name" value="Transferase(Phosphotransferase) domain 1"/>
    <property type="match status" value="1"/>
</dbReference>
<dbReference type="InterPro" id="IPR027417">
    <property type="entry name" value="P-loop_NTPase"/>
</dbReference>
<dbReference type="InterPro" id="IPR036641">
    <property type="entry name" value="HPT_dom_sf"/>
</dbReference>
<dbReference type="STRING" id="1513793.SAMN06296036_13066"/>
<dbReference type="PROSITE" id="PS50109">
    <property type="entry name" value="HIS_KIN"/>
    <property type="match status" value="1"/>
</dbReference>
<evidence type="ECO:0000313" key="8">
    <source>
        <dbReference type="Proteomes" id="UP000192907"/>
    </source>
</evidence>
<dbReference type="InterPro" id="IPR036890">
    <property type="entry name" value="HATPase_C_sf"/>
</dbReference>
<dbReference type="InterPro" id="IPR005467">
    <property type="entry name" value="His_kinase_dom"/>
</dbReference>
<dbReference type="SMART" id="SM00065">
    <property type="entry name" value="GAF"/>
    <property type="match status" value="1"/>
</dbReference>
<dbReference type="Gene3D" id="3.30.450.40">
    <property type="match status" value="1"/>
</dbReference>
<dbReference type="Gene3D" id="3.40.50.300">
    <property type="entry name" value="P-loop containing nucleotide triphosphate hydrolases"/>
    <property type="match status" value="1"/>
</dbReference>
<dbReference type="Proteomes" id="UP000192907">
    <property type="component" value="Unassembled WGS sequence"/>
</dbReference>
<feature type="domain" description="Protein kinase" evidence="4">
    <location>
        <begin position="8"/>
        <end position="269"/>
    </location>
</feature>
<dbReference type="InterPro" id="IPR003018">
    <property type="entry name" value="GAF"/>
</dbReference>
<proteinExistence type="predicted"/>
<name>A0A1Y6CTX5_9BACT</name>
<dbReference type="Pfam" id="PF13191">
    <property type="entry name" value="AAA_16"/>
    <property type="match status" value="1"/>
</dbReference>
<protein>
    <recommendedName>
        <fullName evidence="2">histidine kinase</fullName>
        <ecNumber evidence="2">2.7.13.3</ecNumber>
    </recommendedName>
</protein>
<evidence type="ECO:0000256" key="3">
    <source>
        <dbReference type="PROSITE-ProRule" id="PRU00110"/>
    </source>
</evidence>